<keyword evidence="2" id="KW-1185">Reference proteome</keyword>
<protein>
    <submittedName>
        <fullName evidence="1">WbqC family protein</fullName>
    </submittedName>
</protein>
<sequence length="211" mass="25076">MQIVLHPCYFPNIAIFSAIAQNEVIWETADNFQKQTYRNRCYIATDRGRHMLTLPIKHVGGSQGRQKYKDVRLDNTYSWQRQHWRTLQTAYRTSPFFEFYEDELEPLFREDQKFLLDFNLKTIATICACLQIETPTKKTMVYEHQLDTTIKDARFLVNAKLKIKFDQEKYNHVFEEKHGFLYNLSILDLLFNEGTNALSYLKNQNLNLTNA</sequence>
<proteinExistence type="predicted"/>
<evidence type="ECO:0000313" key="1">
    <source>
        <dbReference type="EMBL" id="QLG44084.1"/>
    </source>
</evidence>
<accession>A0A7H9AL57</accession>
<dbReference type="InterPro" id="IPR014985">
    <property type="entry name" value="WbqC"/>
</dbReference>
<name>A0A7H9AL57_9FLAO</name>
<dbReference type="EMBL" id="CP058595">
    <property type="protein sequence ID" value="QLG44084.1"/>
    <property type="molecule type" value="Genomic_DNA"/>
</dbReference>
<evidence type="ECO:0000313" key="2">
    <source>
        <dbReference type="Proteomes" id="UP000509302"/>
    </source>
</evidence>
<dbReference type="Pfam" id="PF08889">
    <property type="entry name" value="WbqC"/>
    <property type="match status" value="1"/>
</dbReference>
<gene>
    <name evidence="1" type="ORF">HYG79_01545</name>
</gene>
<dbReference type="RefSeq" id="WP_179240420.1">
    <property type="nucleotide sequence ID" value="NZ_CP058595.1"/>
</dbReference>
<dbReference type="KEGG" id="cagg:HYG79_01545"/>
<reference evidence="1 2" key="1">
    <citation type="journal article" date="2006" name="Int. J. Syst. Evol. Microbiol.">
        <title>Costertonia aggregata gen. nov., sp. nov., a mesophilic marine bacterium of the family Flavobacteriaceae, isolated from a mature biofilm.</title>
        <authorList>
            <person name="Kwon K.K."/>
            <person name="Lee Y.K."/>
            <person name="Lee H.K."/>
        </authorList>
    </citation>
    <scope>NUCLEOTIDE SEQUENCE [LARGE SCALE GENOMIC DNA]</scope>
    <source>
        <strain evidence="1 2">KCCM 42265</strain>
    </source>
</reference>
<dbReference type="Proteomes" id="UP000509302">
    <property type="component" value="Chromosome"/>
</dbReference>
<dbReference type="AlphaFoldDB" id="A0A7H9AL57"/>
<organism evidence="1 2">
    <name type="scientific">Costertonia aggregata</name>
    <dbReference type="NCBI Taxonomy" id="343403"/>
    <lineage>
        <taxon>Bacteria</taxon>
        <taxon>Pseudomonadati</taxon>
        <taxon>Bacteroidota</taxon>
        <taxon>Flavobacteriia</taxon>
        <taxon>Flavobacteriales</taxon>
        <taxon>Flavobacteriaceae</taxon>
        <taxon>Costertonia</taxon>
    </lineage>
</organism>